<keyword evidence="3" id="KW-0045">Antibiotic biosynthesis</keyword>
<evidence type="ECO:0000256" key="3">
    <source>
        <dbReference type="ARBA" id="ARBA00023194"/>
    </source>
</evidence>
<dbReference type="Proteomes" id="UP000199045">
    <property type="component" value="Unassembled WGS sequence"/>
</dbReference>
<dbReference type="InterPro" id="IPR042098">
    <property type="entry name" value="TauD-like_sf"/>
</dbReference>
<proteinExistence type="predicted"/>
<feature type="domain" description="TauD/TfdA-like" evidence="4">
    <location>
        <begin position="41"/>
        <end position="326"/>
    </location>
</feature>
<evidence type="ECO:0000313" key="5">
    <source>
        <dbReference type="EMBL" id="SDF55939.1"/>
    </source>
</evidence>
<accession>A0A1G7M451</accession>
<dbReference type="PANTHER" id="PTHR10696">
    <property type="entry name" value="GAMMA-BUTYROBETAINE HYDROXYLASE-RELATED"/>
    <property type="match status" value="1"/>
</dbReference>
<gene>
    <name evidence="5" type="ORF">SAMN04488121_102269</name>
</gene>
<dbReference type="InterPro" id="IPR050411">
    <property type="entry name" value="AlphaKG_dependent_hydroxylases"/>
</dbReference>
<keyword evidence="2" id="KW-0560">Oxidoreductase</keyword>
<dbReference type="AlphaFoldDB" id="A0A1G7M451"/>
<evidence type="ECO:0000259" key="4">
    <source>
        <dbReference type="Pfam" id="PF02668"/>
    </source>
</evidence>
<keyword evidence="5" id="KW-0223">Dioxygenase</keyword>
<evidence type="ECO:0000256" key="2">
    <source>
        <dbReference type="ARBA" id="ARBA00023002"/>
    </source>
</evidence>
<dbReference type="GO" id="GO:0017000">
    <property type="term" value="P:antibiotic biosynthetic process"/>
    <property type="evidence" value="ECO:0007669"/>
    <property type="project" value="UniProtKB-KW"/>
</dbReference>
<dbReference type="GO" id="GO:0016706">
    <property type="term" value="F:2-oxoglutarate-dependent dioxygenase activity"/>
    <property type="evidence" value="ECO:0007669"/>
    <property type="project" value="UniProtKB-ARBA"/>
</dbReference>
<dbReference type="STRING" id="104663.SAMN04488121_102269"/>
<name>A0A1G7M451_CHIFI</name>
<evidence type="ECO:0000256" key="1">
    <source>
        <dbReference type="ARBA" id="ARBA00001954"/>
    </source>
</evidence>
<sequence>MQFQRQQFSLKDVKPRTIDIAGDIIEKIPGFPVIYKPAMDGISLKSWLAGHQEEVNEDLNVHGAILFRGFDVPDRNAFQDVMGAFNEEFLSYKDRSSPRTEVKENLYTSTEHPADQVINMHNELSYSHTWPLRIAFYCSQEPSEKGETPVADVRKVLQRLPEKLVSVFKEKGILYRRLLQKGVGLSWQEVFQTENRTVVEQHCRAYGQEFSWTGNDRLEIRWQRPAVRTHPVTGEEIWFNHGYFFNFGALAPEIRAAFSSSDELPFNTYYGDGSPIEAEYLELIHAAYEEECVYFPWKRKDILLMDNMLVAHGRNSFKGPREINVIMMKPIRQ</sequence>
<dbReference type="InterPro" id="IPR003819">
    <property type="entry name" value="TauD/TfdA-like"/>
</dbReference>
<reference evidence="6" key="1">
    <citation type="submission" date="2016-10" db="EMBL/GenBank/DDBJ databases">
        <authorList>
            <person name="Varghese N."/>
            <person name="Submissions S."/>
        </authorList>
    </citation>
    <scope>NUCLEOTIDE SEQUENCE [LARGE SCALE GENOMIC DNA]</scope>
    <source>
        <strain evidence="6">DSM 527</strain>
    </source>
</reference>
<organism evidence="5 6">
    <name type="scientific">Chitinophaga filiformis</name>
    <name type="common">Myxococcus filiformis</name>
    <name type="synonym">Flexibacter filiformis</name>
    <dbReference type="NCBI Taxonomy" id="104663"/>
    <lineage>
        <taxon>Bacteria</taxon>
        <taxon>Pseudomonadati</taxon>
        <taxon>Bacteroidota</taxon>
        <taxon>Chitinophagia</taxon>
        <taxon>Chitinophagales</taxon>
        <taxon>Chitinophagaceae</taxon>
        <taxon>Chitinophaga</taxon>
    </lineage>
</organism>
<dbReference type="PANTHER" id="PTHR10696:SF56">
    <property type="entry name" value="TAUD_TFDA-LIKE DOMAIN-CONTAINING PROTEIN"/>
    <property type="match status" value="1"/>
</dbReference>
<dbReference type="RefSeq" id="WP_089830489.1">
    <property type="nucleotide sequence ID" value="NZ_FNBN01000002.1"/>
</dbReference>
<comment type="cofactor">
    <cofactor evidence="1">
        <name>Fe(2+)</name>
        <dbReference type="ChEBI" id="CHEBI:29033"/>
    </cofactor>
</comment>
<dbReference type="OrthoDB" id="9769888at2"/>
<dbReference type="Pfam" id="PF02668">
    <property type="entry name" value="TauD"/>
    <property type="match status" value="1"/>
</dbReference>
<evidence type="ECO:0000313" key="6">
    <source>
        <dbReference type="Proteomes" id="UP000199045"/>
    </source>
</evidence>
<dbReference type="EMBL" id="FNBN01000002">
    <property type="protein sequence ID" value="SDF55939.1"/>
    <property type="molecule type" value="Genomic_DNA"/>
</dbReference>
<dbReference type="SUPFAM" id="SSF51197">
    <property type="entry name" value="Clavaminate synthase-like"/>
    <property type="match status" value="1"/>
</dbReference>
<protein>
    <submittedName>
        <fullName evidence="5">Taurine dioxygenase, alpha-ketoglutarate-dependent</fullName>
    </submittedName>
</protein>
<dbReference type="Gene3D" id="3.60.130.10">
    <property type="entry name" value="Clavaminate synthase-like"/>
    <property type="match status" value="1"/>
</dbReference>